<dbReference type="PRINTS" id="PR00463">
    <property type="entry name" value="EP450I"/>
</dbReference>
<dbReference type="EMBL" id="OZ034817">
    <property type="protein sequence ID" value="CAL1385772.1"/>
    <property type="molecule type" value="Genomic_DNA"/>
</dbReference>
<evidence type="ECO:0000313" key="14">
    <source>
        <dbReference type="EMBL" id="CAL1385772.1"/>
    </source>
</evidence>
<comment type="cofactor">
    <cofactor evidence="1 12">
        <name>heme</name>
        <dbReference type="ChEBI" id="CHEBI:30413"/>
    </cofactor>
</comment>
<comment type="subcellular location">
    <subcellularLocation>
        <location evidence="2">Membrane</location>
        <topology evidence="2">Single-pass membrane protein</topology>
    </subcellularLocation>
</comment>
<dbReference type="InterPro" id="IPR052306">
    <property type="entry name" value="CYP450_71D"/>
</dbReference>
<keyword evidence="6 12" id="KW-0479">Metal-binding</keyword>
<dbReference type="InterPro" id="IPR036396">
    <property type="entry name" value="Cyt_P450_sf"/>
</dbReference>
<evidence type="ECO:0000256" key="10">
    <source>
        <dbReference type="ARBA" id="ARBA00023033"/>
    </source>
</evidence>
<dbReference type="Gene3D" id="1.10.630.10">
    <property type="entry name" value="Cytochrome P450"/>
    <property type="match status" value="1"/>
</dbReference>
<accession>A0AAV2EJ67</accession>
<reference evidence="14 15" key="1">
    <citation type="submission" date="2024-04" db="EMBL/GenBank/DDBJ databases">
        <authorList>
            <person name="Fracassetti M."/>
        </authorList>
    </citation>
    <scope>NUCLEOTIDE SEQUENCE [LARGE SCALE GENOMIC DNA]</scope>
</reference>
<evidence type="ECO:0000256" key="2">
    <source>
        <dbReference type="ARBA" id="ARBA00004167"/>
    </source>
</evidence>
<dbReference type="AlphaFoldDB" id="A0AAV2EJ67"/>
<evidence type="ECO:0000256" key="7">
    <source>
        <dbReference type="ARBA" id="ARBA00022989"/>
    </source>
</evidence>
<evidence type="ECO:0000256" key="9">
    <source>
        <dbReference type="ARBA" id="ARBA00023004"/>
    </source>
</evidence>
<evidence type="ECO:0000256" key="3">
    <source>
        <dbReference type="ARBA" id="ARBA00010617"/>
    </source>
</evidence>
<evidence type="ECO:0000313" key="15">
    <source>
        <dbReference type="Proteomes" id="UP001497516"/>
    </source>
</evidence>
<dbReference type="GO" id="GO:0016705">
    <property type="term" value="F:oxidoreductase activity, acting on paired donors, with incorporation or reduction of molecular oxygen"/>
    <property type="evidence" value="ECO:0007669"/>
    <property type="project" value="InterPro"/>
</dbReference>
<sequence>MFVSLGNTIVWRIAFGRMQKQEQGFMPVMLEMVKVFGGFGLGNLFPSSKLLRMIIGTERFARKLHKEADVILEGILDEHIARRAERERANKDHDTSAAQAAAAAATEDLVDALLNLKDDGKGHGFAFTNVEIKGVILDMFLGGSDTSTATVEWAMSELMRNPRVMEKAQNEVRRVFDGRGGAVDKQGLEELSYLKLVVKEAFRMHPPAPLLAPRECQKTVTIAGYEIPAKTRVMINILAIGRDPRHWTKPDEFYPERFLDRPPVDIHGTHFEFTPFGAGRRMCPGVLFGAALVELLLTHLLYHFDWKLPSGTDPQNLDMSECFGVVVRRNTDLHLISVPYHPKTVY</sequence>
<dbReference type="FunFam" id="1.10.630.10:FF:000126">
    <property type="entry name" value="Predicted protein"/>
    <property type="match status" value="1"/>
</dbReference>
<keyword evidence="4 12" id="KW-0349">Heme</keyword>
<comment type="similarity">
    <text evidence="3 13">Belongs to the cytochrome P450 family.</text>
</comment>
<dbReference type="Pfam" id="PF00067">
    <property type="entry name" value="p450"/>
    <property type="match status" value="1"/>
</dbReference>
<dbReference type="PROSITE" id="PS00086">
    <property type="entry name" value="CYTOCHROME_P450"/>
    <property type="match status" value="1"/>
</dbReference>
<organism evidence="14 15">
    <name type="scientific">Linum trigynum</name>
    <dbReference type="NCBI Taxonomy" id="586398"/>
    <lineage>
        <taxon>Eukaryota</taxon>
        <taxon>Viridiplantae</taxon>
        <taxon>Streptophyta</taxon>
        <taxon>Embryophyta</taxon>
        <taxon>Tracheophyta</taxon>
        <taxon>Spermatophyta</taxon>
        <taxon>Magnoliopsida</taxon>
        <taxon>eudicotyledons</taxon>
        <taxon>Gunneridae</taxon>
        <taxon>Pentapetalae</taxon>
        <taxon>rosids</taxon>
        <taxon>fabids</taxon>
        <taxon>Malpighiales</taxon>
        <taxon>Linaceae</taxon>
        <taxon>Linum</taxon>
    </lineage>
</organism>
<keyword evidence="11" id="KW-0472">Membrane</keyword>
<proteinExistence type="inferred from homology"/>
<dbReference type="InterPro" id="IPR002401">
    <property type="entry name" value="Cyt_P450_E_grp-I"/>
</dbReference>
<dbReference type="Proteomes" id="UP001497516">
    <property type="component" value="Chromosome 4"/>
</dbReference>
<evidence type="ECO:0000256" key="12">
    <source>
        <dbReference type="PIRSR" id="PIRSR602401-1"/>
    </source>
</evidence>
<evidence type="ECO:0000256" key="1">
    <source>
        <dbReference type="ARBA" id="ARBA00001971"/>
    </source>
</evidence>
<evidence type="ECO:0000256" key="6">
    <source>
        <dbReference type="ARBA" id="ARBA00022723"/>
    </source>
</evidence>
<keyword evidence="7" id="KW-1133">Transmembrane helix</keyword>
<dbReference type="GO" id="GO:0004497">
    <property type="term" value="F:monooxygenase activity"/>
    <property type="evidence" value="ECO:0007669"/>
    <property type="project" value="UniProtKB-KW"/>
</dbReference>
<keyword evidence="8 13" id="KW-0560">Oxidoreductase</keyword>
<evidence type="ECO:0000256" key="4">
    <source>
        <dbReference type="ARBA" id="ARBA00022617"/>
    </source>
</evidence>
<dbReference type="GO" id="GO:0016020">
    <property type="term" value="C:membrane"/>
    <property type="evidence" value="ECO:0007669"/>
    <property type="project" value="UniProtKB-SubCell"/>
</dbReference>
<evidence type="ECO:0000256" key="11">
    <source>
        <dbReference type="ARBA" id="ARBA00023136"/>
    </source>
</evidence>
<dbReference type="InterPro" id="IPR017972">
    <property type="entry name" value="Cyt_P450_CS"/>
</dbReference>
<dbReference type="InterPro" id="IPR001128">
    <property type="entry name" value="Cyt_P450"/>
</dbReference>
<evidence type="ECO:0000256" key="13">
    <source>
        <dbReference type="RuleBase" id="RU000461"/>
    </source>
</evidence>
<keyword evidence="10 13" id="KW-0503">Monooxygenase</keyword>
<dbReference type="PANTHER" id="PTHR47953">
    <property type="entry name" value="OS08G0105600 PROTEIN"/>
    <property type="match status" value="1"/>
</dbReference>
<dbReference type="SUPFAM" id="SSF48264">
    <property type="entry name" value="Cytochrome P450"/>
    <property type="match status" value="1"/>
</dbReference>
<dbReference type="PANTHER" id="PTHR47953:SF19">
    <property type="entry name" value="OS06G0641600 PROTEIN"/>
    <property type="match status" value="1"/>
</dbReference>
<protein>
    <recommendedName>
        <fullName evidence="16">Cytochrome P450</fullName>
    </recommendedName>
</protein>
<dbReference type="GO" id="GO:0005506">
    <property type="term" value="F:iron ion binding"/>
    <property type="evidence" value="ECO:0007669"/>
    <property type="project" value="InterPro"/>
</dbReference>
<dbReference type="PRINTS" id="PR00385">
    <property type="entry name" value="P450"/>
</dbReference>
<name>A0AAV2EJ67_9ROSI</name>
<keyword evidence="5" id="KW-0812">Transmembrane</keyword>
<evidence type="ECO:0008006" key="16">
    <source>
        <dbReference type="Google" id="ProtNLM"/>
    </source>
</evidence>
<feature type="binding site" description="axial binding residue" evidence="12">
    <location>
        <position position="283"/>
    </location>
    <ligand>
        <name>heme</name>
        <dbReference type="ChEBI" id="CHEBI:30413"/>
    </ligand>
    <ligandPart>
        <name>Fe</name>
        <dbReference type="ChEBI" id="CHEBI:18248"/>
    </ligandPart>
</feature>
<keyword evidence="15" id="KW-1185">Reference proteome</keyword>
<dbReference type="GO" id="GO:0020037">
    <property type="term" value="F:heme binding"/>
    <property type="evidence" value="ECO:0007669"/>
    <property type="project" value="InterPro"/>
</dbReference>
<evidence type="ECO:0000256" key="5">
    <source>
        <dbReference type="ARBA" id="ARBA00022692"/>
    </source>
</evidence>
<evidence type="ECO:0000256" key="8">
    <source>
        <dbReference type="ARBA" id="ARBA00023002"/>
    </source>
</evidence>
<gene>
    <name evidence="14" type="ORF">LTRI10_LOCUS26885</name>
</gene>
<keyword evidence="9 12" id="KW-0408">Iron</keyword>